<keyword evidence="1" id="KW-0472">Membrane</keyword>
<sequence length="180" mass="19405">MIDGLRSPAWRGLSMEPLAPAPALAVLTDLDAHDRMEAAFTLGSHFDAGDALRQLICQEAAGGLFFTVWRHAPEGGALPFALVGFSPVYMPGCFAGALLARDHRRWRRPLAQLAAAMRADLPAWAQARGVARIEARCWSSHPTAPALLTAIGFAREATVPRFIDDPAPLQQFALLPGLPF</sequence>
<dbReference type="STRING" id="356660.SAMN05444336_101269"/>
<name>A0A1H2R887_9RHOB</name>
<dbReference type="OrthoDB" id="7875810at2"/>
<keyword evidence="1" id="KW-1133">Transmembrane helix</keyword>
<dbReference type="Proteomes" id="UP000199118">
    <property type="component" value="Unassembled WGS sequence"/>
</dbReference>
<dbReference type="AlphaFoldDB" id="A0A1H2R887"/>
<evidence type="ECO:0000313" key="2">
    <source>
        <dbReference type="EMBL" id="SDW15693.1"/>
    </source>
</evidence>
<evidence type="ECO:0000313" key="3">
    <source>
        <dbReference type="Proteomes" id="UP000199118"/>
    </source>
</evidence>
<gene>
    <name evidence="2" type="ORF">SAMN05444336_101269</name>
</gene>
<keyword evidence="1" id="KW-0812">Transmembrane</keyword>
<organism evidence="2 3">
    <name type="scientific">Albimonas donghaensis</name>
    <dbReference type="NCBI Taxonomy" id="356660"/>
    <lineage>
        <taxon>Bacteria</taxon>
        <taxon>Pseudomonadati</taxon>
        <taxon>Pseudomonadota</taxon>
        <taxon>Alphaproteobacteria</taxon>
        <taxon>Rhodobacterales</taxon>
        <taxon>Paracoccaceae</taxon>
        <taxon>Albimonas</taxon>
    </lineage>
</organism>
<dbReference type="EMBL" id="FNMZ01000001">
    <property type="protein sequence ID" value="SDW15693.1"/>
    <property type="molecule type" value="Genomic_DNA"/>
</dbReference>
<protein>
    <recommendedName>
        <fullName evidence="4">N-acetyltransferase domain-containing protein</fullName>
    </recommendedName>
</protein>
<dbReference type="InterPro" id="IPR016181">
    <property type="entry name" value="Acyl_CoA_acyltransferase"/>
</dbReference>
<accession>A0A1H2R887</accession>
<reference evidence="2 3" key="1">
    <citation type="submission" date="2016-10" db="EMBL/GenBank/DDBJ databases">
        <authorList>
            <person name="de Groot N.N."/>
        </authorList>
    </citation>
    <scope>NUCLEOTIDE SEQUENCE [LARGE SCALE GENOMIC DNA]</scope>
    <source>
        <strain evidence="2 3">DSM 17890</strain>
    </source>
</reference>
<dbReference type="RefSeq" id="WP_092679339.1">
    <property type="nucleotide sequence ID" value="NZ_FNMZ01000001.1"/>
</dbReference>
<evidence type="ECO:0008006" key="4">
    <source>
        <dbReference type="Google" id="ProtNLM"/>
    </source>
</evidence>
<evidence type="ECO:0000256" key="1">
    <source>
        <dbReference type="SAM" id="Phobius"/>
    </source>
</evidence>
<keyword evidence="3" id="KW-1185">Reference proteome</keyword>
<feature type="transmembrane region" description="Helical" evidence="1">
    <location>
        <begin position="77"/>
        <end position="100"/>
    </location>
</feature>
<dbReference type="SUPFAM" id="SSF55729">
    <property type="entry name" value="Acyl-CoA N-acyltransferases (Nat)"/>
    <property type="match status" value="1"/>
</dbReference>
<proteinExistence type="predicted"/>